<dbReference type="SUPFAM" id="SSF51735">
    <property type="entry name" value="NAD(P)-binding Rossmann-fold domains"/>
    <property type="match status" value="1"/>
</dbReference>
<dbReference type="SMART" id="SM00822">
    <property type="entry name" value="PKS_KR"/>
    <property type="match status" value="1"/>
</dbReference>
<dbReference type="InterPro" id="IPR050091">
    <property type="entry name" value="PKS_NRPS_Biosynth_Enz"/>
</dbReference>
<dbReference type="EMBL" id="KZ826195">
    <property type="protein sequence ID" value="PYH87655.1"/>
    <property type="molecule type" value="Genomic_DNA"/>
</dbReference>
<dbReference type="InterPro" id="IPR013968">
    <property type="entry name" value="PKS_KR"/>
</dbReference>
<evidence type="ECO:0000256" key="1">
    <source>
        <dbReference type="ARBA" id="ARBA00022450"/>
    </source>
</evidence>
<dbReference type="GO" id="GO:0044550">
    <property type="term" value="P:secondary metabolite biosynthetic process"/>
    <property type="evidence" value="ECO:0007669"/>
    <property type="project" value="TreeGrafter"/>
</dbReference>
<keyword evidence="1" id="KW-0596">Phosphopantetheine</keyword>
<dbReference type="PANTHER" id="PTHR43775:SF37">
    <property type="entry name" value="SI:DKEY-61P9.11"/>
    <property type="match status" value="1"/>
</dbReference>
<evidence type="ECO:0000259" key="3">
    <source>
        <dbReference type="PROSITE" id="PS50075"/>
    </source>
</evidence>
<evidence type="ECO:0000313" key="4">
    <source>
        <dbReference type="EMBL" id="PYH87655.1"/>
    </source>
</evidence>
<organism evidence="4 5">
    <name type="scientific">Aspergillus ellipticus CBS 707.79</name>
    <dbReference type="NCBI Taxonomy" id="1448320"/>
    <lineage>
        <taxon>Eukaryota</taxon>
        <taxon>Fungi</taxon>
        <taxon>Dikarya</taxon>
        <taxon>Ascomycota</taxon>
        <taxon>Pezizomycotina</taxon>
        <taxon>Eurotiomycetes</taxon>
        <taxon>Eurotiomycetidae</taxon>
        <taxon>Eurotiales</taxon>
        <taxon>Aspergillaceae</taxon>
        <taxon>Aspergillus</taxon>
        <taxon>Aspergillus subgen. Circumdati</taxon>
    </lineage>
</organism>
<feature type="domain" description="Carrier" evidence="3">
    <location>
        <begin position="212"/>
        <end position="289"/>
    </location>
</feature>
<name>A0A319CQL4_9EURO</name>
<dbReference type="GO" id="GO:0016874">
    <property type="term" value="F:ligase activity"/>
    <property type="evidence" value="ECO:0007669"/>
    <property type="project" value="UniProtKB-KW"/>
</dbReference>
<keyword evidence="2" id="KW-0597">Phosphoprotein</keyword>
<protein>
    <submittedName>
        <fullName evidence="4">KR-domain-containing protein</fullName>
    </submittedName>
</protein>
<evidence type="ECO:0000313" key="5">
    <source>
        <dbReference type="Proteomes" id="UP000247810"/>
    </source>
</evidence>
<dbReference type="PROSITE" id="PS50075">
    <property type="entry name" value="CARRIER"/>
    <property type="match status" value="1"/>
</dbReference>
<dbReference type="PANTHER" id="PTHR43775">
    <property type="entry name" value="FATTY ACID SYNTHASE"/>
    <property type="match status" value="1"/>
</dbReference>
<dbReference type="GO" id="GO:0006633">
    <property type="term" value="P:fatty acid biosynthetic process"/>
    <property type="evidence" value="ECO:0007669"/>
    <property type="project" value="TreeGrafter"/>
</dbReference>
<gene>
    <name evidence="4" type="ORF">BO71DRAFT_489394</name>
</gene>
<dbReference type="STRING" id="1448320.A0A319CQL4"/>
<dbReference type="Gene3D" id="1.10.1200.10">
    <property type="entry name" value="ACP-like"/>
    <property type="match status" value="1"/>
</dbReference>
<dbReference type="GO" id="GO:0004312">
    <property type="term" value="F:fatty acid synthase activity"/>
    <property type="evidence" value="ECO:0007669"/>
    <property type="project" value="TreeGrafter"/>
</dbReference>
<sequence length="299" mass="32746">MSSLSRQPQIRPCTSYQRQAVAGVMNLAMVLYSMAFPRMSHEDWKVALVSKVQGTWNLHTAFATTDLDFFLLFSSIRSVLGSLGQANYSAESSFVGSFTRYRRSLGLPASVLNIGATDEIGYMAEHPDVYDKVASTGRTEQGQKGHAHCATRADVSLPATNGHTAPTQLSIGISSKEKGVHRPNTRDIRLNGLLNSFVSLARIDPSILETPESTKLLIDEISKMVCSMLSMPEDDLVITRSLSLLGRDSLVNIQIRKWFTVHLGIEIAVLEISALGSVQTLTDMAIGLLKEKYAKKVAE</sequence>
<dbReference type="Proteomes" id="UP000247810">
    <property type="component" value="Unassembled WGS sequence"/>
</dbReference>
<reference evidence="4 5" key="1">
    <citation type="submission" date="2018-02" db="EMBL/GenBank/DDBJ databases">
        <title>The genomes of Aspergillus section Nigri reveals drivers in fungal speciation.</title>
        <authorList>
            <consortium name="DOE Joint Genome Institute"/>
            <person name="Vesth T.C."/>
            <person name="Nybo J."/>
            <person name="Theobald S."/>
            <person name="Brandl J."/>
            <person name="Frisvad J.C."/>
            <person name="Nielsen K.F."/>
            <person name="Lyhne E.K."/>
            <person name="Kogle M.E."/>
            <person name="Kuo A."/>
            <person name="Riley R."/>
            <person name="Clum A."/>
            <person name="Nolan M."/>
            <person name="Lipzen A."/>
            <person name="Salamov A."/>
            <person name="Henrissat B."/>
            <person name="Wiebenga A."/>
            <person name="De vries R.P."/>
            <person name="Grigoriev I.V."/>
            <person name="Mortensen U.H."/>
            <person name="Andersen M.R."/>
            <person name="Baker S.E."/>
        </authorList>
    </citation>
    <scope>NUCLEOTIDE SEQUENCE [LARGE SCALE GENOMIC DNA]</scope>
    <source>
        <strain evidence="4 5">CBS 707.79</strain>
    </source>
</reference>
<keyword evidence="5" id="KW-1185">Reference proteome</keyword>
<dbReference type="InterPro" id="IPR009081">
    <property type="entry name" value="PP-bd_ACP"/>
</dbReference>
<dbReference type="InterPro" id="IPR057326">
    <property type="entry name" value="KR_dom"/>
</dbReference>
<dbReference type="Pfam" id="PF00550">
    <property type="entry name" value="PP-binding"/>
    <property type="match status" value="1"/>
</dbReference>
<dbReference type="InterPro" id="IPR036291">
    <property type="entry name" value="NAD(P)-bd_dom_sf"/>
</dbReference>
<dbReference type="InterPro" id="IPR036736">
    <property type="entry name" value="ACP-like_sf"/>
</dbReference>
<accession>A0A319CQL4</accession>
<dbReference type="Pfam" id="PF08659">
    <property type="entry name" value="KR"/>
    <property type="match status" value="1"/>
</dbReference>
<dbReference type="SUPFAM" id="SSF47336">
    <property type="entry name" value="ACP-like"/>
    <property type="match status" value="1"/>
</dbReference>
<dbReference type="OrthoDB" id="329835at2759"/>
<dbReference type="AlphaFoldDB" id="A0A319CQL4"/>
<dbReference type="Gene3D" id="3.40.50.720">
    <property type="entry name" value="NAD(P)-binding Rossmann-like Domain"/>
    <property type="match status" value="1"/>
</dbReference>
<proteinExistence type="predicted"/>
<evidence type="ECO:0000256" key="2">
    <source>
        <dbReference type="ARBA" id="ARBA00022553"/>
    </source>
</evidence>
<dbReference type="VEuPathDB" id="FungiDB:BO71DRAFT_489394"/>